<sequence>MFSFLYDSFEEITPEGKSSYKKRYVYDTISEDCETLLERWDDIPVEVKVIVLKNLDQETLVNYMMSGQTSFYIGLKVPMAFEILRMESDFEPVRIKCENKVNFKFFAGKEHCLVACEKRSKSNKTRDIFYLKSEIILGTTNHHAEARNALNEIVKNNTKRIKKLILRSPWPFDKSLCPSVYEKIEEIVFEVGCGGFAEWCRKNPVFLLTDRTYRFDYKDIVVSYDGTDRRLYSSTSSVPSVTNDLFEIPQFYGPKKLAVLQKHSINDQHFSQMHRLIAIRLDHVENITASGINQFLKNWQNEACDTLESCVLRMQKDFSIEEILQGLTPRHLTKDEMARVGFTPRFNEEFKSENNEELASAYISHCSSERKRKGLIIGFSGRNIKVWKNGTYKKYF</sequence>
<evidence type="ECO:0000313" key="1">
    <source>
        <dbReference type="EMBL" id="CAI5445290.1"/>
    </source>
</evidence>
<organism evidence="1 2">
    <name type="scientific">Caenorhabditis angaria</name>
    <dbReference type="NCBI Taxonomy" id="860376"/>
    <lineage>
        <taxon>Eukaryota</taxon>
        <taxon>Metazoa</taxon>
        <taxon>Ecdysozoa</taxon>
        <taxon>Nematoda</taxon>
        <taxon>Chromadorea</taxon>
        <taxon>Rhabditida</taxon>
        <taxon>Rhabditina</taxon>
        <taxon>Rhabditomorpha</taxon>
        <taxon>Rhabditoidea</taxon>
        <taxon>Rhabditidae</taxon>
        <taxon>Peloderinae</taxon>
        <taxon>Caenorhabditis</taxon>
    </lineage>
</organism>
<comment type="caution">
    <text evidence="1">The sequence shown here is derived from an EMBL/GenBank/DDBJ whole genome shotgun (WGS) entry which is preliminary data.</text>
</comment>
<dbReference type="Proteomes" id="UP001152747">
    <property type="component" value="Unassembled WGS sequence"/>
</dbReference>
<keyword evidence="2" id="KW-1185">Reference proteome</keyword>
<protein>
    <recommendedName>
        <fullName evidence="3">F-box associated domain-containing protein</fullName>
    </recommendedName>
</protein>
<dbReference type="AlphaFoldDB" id="A0A9P1IIL8"/>
<accession>A0A9P1IIL8</accession>
<gene>
    <name evidence="1" type="ORF">CAMP_LOCUS7927</name>
</gene>
<name>A0A9P1IIL8_9PELO</name>
<evidence type="ECO:0008006" key="3">
    <source>
        <dbReference type="Google" id="ProtNLM"/>
    </source>
</evidence>
<reference evidence="1" key="1">
    <citation type="submission" date="2022-11" db="EMBL/GenBank/DDBJ databases">
        <authorList>
            <person name="Kikuchi T."/>
        </authorList>
    </citation>
    <scope>NUCLEOTIDE SEQUENCE</scope>
    <source>
        <strain evidence="1">PS1010</strain>
    </source>
</reference>
<dbReference type="EMBL" id="CANHGI010000003">
    <property type="protein sequence ID" value="CAI5445290.1"/>
    <property type="molecule type" value="Genomic_DNA"/>
</dbReference>
<proteinExistence type="predicted"/>
<evidence type="ECO:0000313" key="2">
    <source>
        <dbReference type="Proteomes" id="UP001152747"/>
    </source>
</evidence>